<dbReference type="AlphaFoldDB" id="A0A6A6VA24"/>
<dbReference type="EMBL" id="MU006579">
    <property type="protein sequence ID" value="KAF2746007.1"/>
    <property type="molecule type" value="Genomic_DNA"/>
</dbReference>
<evidence type="ECO:0000313" key="3">
    <source>
        <dbReference type="Proteomes" id="UP000799440"/>
    </source>
</evidence>
<organism evidence="2 3">
    <name type="scientific">Sporormia fimetaria CBS 119925</name>
    <dbReference type="NCBI Taxonomy" id="1340428"/>
    <lineage>
        <taxon>Eukaryota</taxon>
        <taxon>Fungi</taxon>
        <taxon>Dikarya</taxon>
        <taxon>Ascomycota</taxon>
        <taxon>Pezizomycotina</taxon>
        <taxon>Dothideomycetes</taxon>
        <taxon>Pleosporomycetidae</taxon>
        <taxon>Pleosporales</taxon>
        <taxon>Sporormiaceae</taxon>
        <taxon>Sporormia</taxon>
    </lineage>
</organism>
<dbReference type="Proteomes" id="UP000799440">
    <property type="component" value="Unassembled WGS sequence"/>
</dbReference>
<accession>A0A6A6VA24</accession>
<keyword evidence="3" id="KW-1185">Reference proteome</keyword>
<feature type="region of interest" description="Disordered" evidence="1">
    <location>
        <begin position="1"/>
        <end position="56"/>
    </location>
</feature>
<gene>
    <name evidence="2" type="ORF">M011DRAFT_487534</name>
</gene>
<evidence type="ECO:0000256" key="1">
    <source>
        <dbReference type="SAM" id="MobiDB-lite"/>
    </source>
</evidence>
<name>A0A6A6VA24_9PLEO</name>
<protein>
    <submittedName>
        <fullName evidence="2">Uncharacterized protein</fullName>
    </submittedName>
</protein>
<evidence type="ECO:0000313" key="2">
    <source>
        <dbReference type="EMBL" id="KAF2746007.1"/>
    </source>
</evidence>
<reference evidence="2" key="1">
    <citation type="journal article" date="2020" name="Stud. Mycol.">
        <title>101 Dothideomycetes genomes: a test case for predicting lifestyles and emergence of pathogens.</title>
        <authorList>
            <person name="Haridas S."/>
            <person name="Albert R."/>
            <person name="Binder M."/>
            <person name="Bloem J."/>
            <person name="Labutti K."/>
            <person name="Salamov A."/>
            <person name="Andreopoulos B."/>
            <person name="Baker S."/>
            <person name="Barry K."/>
            <person name="Bills G."/>
            <person name="Bluhm B."/>
            <person name="Cannon C."/>
            <person name="Castanera R."/>
            <person name="Culley D."/>
            <person name="Daum C."/>
            <person name="Ezra D."/>
            <person name="Gonzalez J."/>
            <person name="Henrissat B."/>
            <person name="Kuo A."/>
            <person name="Liang C."/>
            <person name="Lipzen A."/>
            <person name="Lutzoni F."/>
            <person name="Magnuson J."/>
            <person name="Mondo S."/>
            <person name="Nolan M."/>
            <person name="Ohm R."/>
            <person name="Pangilinan J."/>
            <person name="Park H.-J."/>
            <person name="Ramirez L."/>
            <person name="Alfaro M."/>
            <person name="Sun H."/>
            <person name="Tritt A."/>
            <person name="Yoshinaga Y."/>
            <person name="Zwiers L.-H."/>
            <person name="Turgeon B."/>
            <person name="Goodwin S."/>
            <person name="Spatafora J."/>
            <person name="Crous P."/>
            <person name="Grigoriev I."/>
        </authorList>
    </citation>
    <scope>NUCLEOTIDE SEQUENCE</scope>
    <source>
        <strain evidence="2">CBS 119925</strain>
    </source>
</reference>
<sequence>MQPPTGPKPRIKSPSSSIHLFQVPTVNDSMDDGFGTRAMKRPRPLPSSSSSSSDYTDPITDALTERLYACLWKYFPGLSRSTLLEIADKSAFLIRHFHNATFDAPSAINNASILVVPSYDHHDNIASRRAMLVVNVEPGLSTVLAESEVRRKEKDKDHLVWGFARALDECVGRVVGTSGRGNLGRREEFEEFEGQRGERGWF</sequence>
<proteinExistence type="predicted"/>